<keyword evidence="4 9" id="KW-0805">Transcription regulation</keyword>
<evidence type="ECO:0000256" key="4">
    <source>
        <dbReference type="ARBA" id="ARBA00023015"/>
    </source>
</evidence>
<evidence type="ECO:0000256" key="5">
    <source>
        <dbReference type="ARBA" id="ARBA00023125"/>
    </source>
</evidence>
<evidence type="ECO:0000259" key="11">
    <source>
        <dbReference type="PROSITE" id="PS50884"/>
    </source>
</evidence>
<dbReference type="PANTHER" id="PTHR31992">
    <property type="entry name" value="DOF ZINC FINGER PROTEIN DOF1.4-RELATED"/>
    <property type="match status" value="1"/>
</dbReference>
<accession>A0A7I8IFE7</accession>
<dbReference type="GO" id="GO:0005634">
    <property type="term" value="C:nucleus"/>
    <property type="evidence" value="ECO:0007669"/>
    <property type="project" value="UniProtKB-SubCell"/>
</dbReference>
<dbReference type="PROSITE" id="PS50884">
    <property type="entry name" value="ZF_DOF_2"/>
    <property type="match status" value="1"/>
</dbReference>
<dbReference type="GO" id="GO:0003677">
    <property type="term" value="F:DNA binding"/>
    <property type="evidence" value="ECO:0007669"/>
    <property type="project" value="UniProtKB-UniRule"/>
</dbReference>
<keyword evidence="13" id="KW-1185">Reference proteome</keyword>
<dbReference type="PANTHER" id="PTHR31992:SF290">
    <property type="entry name" value="DOF ZINC FINGER PROTEIN"/>
    <property type="match status" value="1"/>
</dbReference>
<dbReference type="EMBL" id="CACRZD030000002">
    <property type="protein sequence ID" value="CAA6656341.1"/>
    <property type="molecule type" value="Genomic_DNA"/>
</dbReference>
<keyword evidence="5 8" id="KW-0238">DNA-binding</keyword>
<dbReference type="PROSITE" id="PS01361">
    <property type="entry name" value="ZF_DOF_1"/>
    <property type="match status" value="1"/>
</dbReference>
<dbReference type="Proteomes" id="UP001189122">
    <property type="component" value="Unassembled WGS sequence"/>
</dbReference>
<keyword evidence="2 8" id="KW-0863">Zinc-finger</keyword>
<dbReference type="InterPro" id="IPR045174">
    <property type="entry name" value="Dof"/>
</dbReference>
<dbReference type="AlphaFoldDB" id="A0A7I8IFE7"/>
<comment type="subcellular location">
    <subcellularLocation>
        <location evidence="8 9">Nucleus</location>
    </subcellularLocation>
</comment>
<organism evidence="12">
    <name type="scientific">Spirodela intermedia</name>
    <name type="common">Intermediate duckweed</name>
    <dbReference type="NCBI Taxonomy" id="51605"/>
    <lineage>
        <taxon>Eukaryota</taxon>
        <taxon>Viridiplantae</taxon>
        <taxon>Streptophyta</taxon>
        <taxon>Embryophyta</taxon>
        <taxon>Tracheophyta</taxon>
        <taxon>Spermatophyta</taxon>
        <taxon>Magnoliopsida</taxon>
        <taxon>Liliopsida</taxon>
        <taxon>Araceae</taxon>
        <taxon>Lemnoideae</taxon>
        <taxon>Spirodela</taxon>
    </lineage>
</organism>
<keyword evidence="1 9" id="KW-0479">Metal-binding</keyword>
<keyword evidence="6 9" id="KW-0804">Transcription</keyword>
<feature type="compositionally biased region" description="Low complexity" evidence="10">
    <location>
        <begin position="62"/>
        <end position="95"/>
    </location>
</feature>
<name>A0A7I8IFE7_SPIIN</name>
<proteinExistence type="predicted"/>
<dbReference type="EMBL" id="LR743589">
    <property type="protein sequence ID" value="CAA2616666.1"/>
    <property type="molecule type" value="Genomic_DNA"/>
</dbReference>
<dbReference type="GO" id="GO:0008270">
    <property type="term" value="F:zinc ion binding"/>
    <property type="evidence" value="ECO:0007669"/>
    <property type="project" value="UniProtKB-KW"/>
</dbReference>
<feature type="compositionally biased region" description="Basic and acidic residues" evidence="10">
    <location>
        <begin position="11"/>
        <end position="23"/>
    </location>
</feature>
<evidence type="ECO:0000256" key="7">
    <source>
        <dbReference type="ARBA" id="ARBA00023242"/>
    </source>
</evidence>
<evidence type="ECO:0000256" key="6">
    <source>
        <dbReference type="ARBA" id="ARBA00023163"/>
    </source>
</evidence>
<keyword evidence="3 9" id="KW-0862">Zinc</keyword>
<evidence type="ECO:0000313" key="13">
    <source>
        <dbReference type="Proteomes" id="UP001189122"/>
    </source>
</evidence>
<evidence type="ECO:0000256" key="9">
    <source>
        <dbReference type="RuleBase" id="RU369094"/>
    </source>
</evidence>
<feature type="domain" description="Dof-type" evidence="11">
    <location>
        <begin position="24"/>
        <end position="78"/>
    </location>
</feature>
<comment type="function">
    <text evidence="9">Transcription factor that binds specifically to a 5'-AA[AG]G-3' consensus core sequence.</text>
</comment>
<evidence type="ECO:0000256" key="1">
    <source>
        <dbReference type="ARBA" id="ARBA00022723"/>
    </source>
</evidence>
<evidence type="ECO:0000256" key="8">
    <source>
        <dbReference type="PROSITE-ProRule" id="PRU00071"/>
    </source>
</evidence>
<dbReference type="GO" id="GO:0003700">
    <property type="term" value="F:DNA-binding transcription factor activity"/>
    <property type="evidence" value="ECO:0007669"/>
    <property type="project" value="UniProtKB-UniRule"/>
</dbReference>
<reference evidence="12 13" key="1">
    <citation type="submission" date="2019-12" db="EMBL/GenBank/DDBJ databases">
        <authorList>
            <person name="Scholz U."/>
            <person name="Mascher M."/>
            <person name="Fiebig A."/>
        </authorList>
    </citation>
    <scope>NUCLEOTIDE SEQUENCE</scope>
</reference>
<feature type="region of interest" description="Disordered" evidence="10">
    <location>
        <begin position="1"/>
        <end position="25"/>
    </location>
</feature>
<evidence type="ECO:0000256" key="3">
    <source>
        <dbReference type="ARBA" id="ARBA00022833"/>
    </source>
</evidence>
<keyword evidence="7 8" id="KW-0539">Nucleus</keyword>
<gene>
    <name evidence="12" type="ORF">SI7747_02002881</name>
</gene>
<dbReference type="Pfam" id="PF02701">
    <property type="entry name" value="Zn_ribbon_Dof"/>
    <property type="match status" value="1"/>
</dbReference>
<protein>
    <recommendedName>
        <fullName evidence="9">Dof zinc finger protein</fullName>
    </recommendedName>
</protein>
<feature type="region of interest" description="Disordered" evidence="10">
    <location>
        <begin position="62"/>
        <end position="121"/>
    </location>
</feature>
<evidence type="ECO:0000256" key="10">
    <source>
        <dbReference type="SAM" id="MobiDB-lite"/>
    </source>
</evidence>
<sequence>MDTAQWPRPQLMERRPRPPREHALNCPRCQSTNTKFCYYNNYSLSQPRYFCKTCRRYWTEGGSLRNRSSNSSSSATITPPSSTGSTLASTSATSAKRALDHPHPSPPPPLPIASSTQTSRFHQGQDLNLTFQQTHRTGDFCSTVSPNPLTCSSAASSGAQSAMDLLRGGVSCKGMSPFLPLMMAPDGGAVYSAGFGLQDFRSSSINFPLDGIAGDGVYGNVQDGSGRVFFPFEDLRRHVSSGDADVDQSRGQGGDPSVFWNGVIGGGGGASW</sequence>
<dbReference type="InterPro" id="IPR003851">
    <property type="entry name" value="Znf_Dof"/>
</dbReference>
<evidence type="ECO:0000313" key="12">
    <source>
        <dbReference type="EMBL" id="CAA2616666.1"/>
    </source>
</evidence>
<evidence type="ECO:0000256" key="2">
    <source>
        <dbReference type="ARBA" id="ARBA00022771"/>
    </source>
</evidence>